<feature type="compositionally biased region" description="Polar residues" evidence="1">
    <location>
        <begin position="269"/>
        <end position="292"/>
    </location>
</feature>
<proteinExistence type="predicted"/>
<reference evidence="2 3" key="1">
    <citation type="journal article" date="2019" name="New Phytol.">
        <title>Comparative genomics reveals unique wood-decay strategies and fruiting body development in the Schizophyllaceae.</title>
        <authorList>
            <person name="Almasi E."/>
            <person name="Sahu N."/>
            <person name="Krizsan K."/>
            <person name="Balint B."/>
            <person name="Kovacs G.M."/>
            <person name="Kiss B."/>
            <person name="Cseklye J."/>
            <person name="Drula E."/>
            <person name="Henrissat B."/>
            <person name="Nagy I."/>
            <person name="Chovatia M."/>
            <person name="Adam C."/>
            <person name="LaButti K."/>
            <person name="Lipzen A."/>
            <person name="Riley R."/>
            <person name="Grigoriev I.V."/>
            <person name="Nagy L.G."/>
        </authorList>
    </citation>
    <scope>NUCLEOTIDE SEQUENCE [LARGE SCALE GENOMIC DNA]</scope>
    <source>
        <strain evidence="2 3">NL-1724</strain>
    </source>
</reference>
<feature type="compositionally biased region" description="Polar residues" evidence="1">
    <location>
        <begin position="172"/>
        <end position="193"/>
    </location>
</feature>
<gene>
    <name evidence="2" type="ORF">BD626DRAFT_3354</name>
</gene>
<dbReference type="EMBL" id="VDMD01000001">
    <property type="protein sequence ID" value="TRM68951.1"/>
    <property type="molecule type" value="Genomic_DNA"/>
</dbReference>
<feature type="compositionally biased region" description="Low complexity" evidence="1">
    <location>
        <begin position="55"/>
        <end position="67"/>
    </location>
</feature>
<feature type="compositionally biased region" description="Low complexity" evidence="1">
    <location>
        <begin position="140"/>
        <end position="154"/>
    </location>
</feature>
<evidence type="ECO:0000313" key="2">
    <source>
        <dbReference type="EMBL" id="TRM68951.1"/>
    </source>
</evidence>
<feature type="region of interest" description="Disordered" evidence="1">
    <location>
        <begin position="1"/>
        <end position="429"/>
    </location>
</feature>
<feature type="compositionally biased region" description="Basic and acidic residues" evidence="1">
    <location>
        <begin position="304"/>
        <end position="318"/>
    </location>
</feature>
<evidence type="ECO:0000256" key="1">
    <source>
        <dbReference type="SAM" id="MobiDB-lite"/>
    </source>
</evidence>
<dbReference type="AlphaFoldDB" id="A0A550CVY8"/>
<dbReference type="OrthoDB" id="3012128at2759"/>
<evidence type="ECO:0000313" key="3">
    <source>
        <dbReference type="Proteomes" id="UP000320762"/>
    </source>
</evidence>
<feature type="compositionally biased region" description="Polar residues" evidence="1">
    <location>
        <begin position="116"/>
        <end position="131"/>
    </location>
</feature>
<feature type="compositionally biased region" description="Basic residues" evidence="1">
    <location>
        <begin position="357"/>
        <end position="366"/>
    </location>
</feature>
<sequence length="459" mass="50879">MSHRLPPAYHALPSMEMKQQDMKVGEPIVFNRRHSDSPTLRPGDFDTLRAFPTLSSEASQSSHSLRSPDTWSGGAARTSPLSTSPHGPLSVTIAPPARDRRPSTADKPKSGFKWKQTFNRLRSRTISTMPSAKQPGSAHQPLLLEQPVELEQPVSPTQPESPTQRAWPMQIVSPTQLASPTQLSPPRSPSHSPTFPKEPYVSPALPPKPSRPRVITAASAPPAYTTRPVTTNDSLPRPKRISRLAKASEELFSAFHHQQPTHPMPKPTSPSLTSLQHVPTSPSSRSPNSMHANSAMLDAPSRLVKRESSSLTKLRERYVAGGNAKQLRRVGSWRTATEERDGDDDDKLPEETLAATKPRRAPHTSHGRPSLSEEPLLRQRSRLPRVDSGDDAATDDARDTDQDEHRPMHERNPKVHRSTPRRSVSARCSTVQQPAFVGQWNSDDMAEVIKRLRSLKSEY</sequence>
<feature type="compositionally biased region" description="Basic and acidic residues" evidence="1">
    <location>
        <begin position="97"/>
        <end position="109"/>
    </location>
</feature>
<feature type="compositionally biased region" description="Basic and acidic residues" evidence="1">
    <location>
        <begin position="395"/>
        <end position="413"/>
    </location>
</feature>
<accession>A0A550CVY8</accession>
<dbReference type="Proteomes" id="UP000320762">
    <property type="component" value="Unassembled WGS sequence"/>
</dbReference>
<organism evidence="2 3">
    <name type="scientific">Schizophyllum amplum</name>
    <dbReference type="NCBI Taxonomy" id="97359"/>
    <lineage>
        <taxon>Eukaryota</taxon>
        <taxon>Fungi</taxon>
        <taxon>Dikarya</taxon>
        <taxon>Basidiomycota</taxon>
        <taxon>Agaricomycotina</taxon>
        <taxon>Agaricomycetes</taxon>
        <taxon>Agaricomycetidae</taxon>
        <taxon>Agaricales</taxon>
        <taxon>Schizophyllaceae</taxon>
        <taxon>Schizophyllum</taxon>
    </lineage>
</organism>
<keyword evidence="3" id="KW-1185">Reference proteome</keyword>
<protein>
    <submittedName>
        <fullName evidence="2">Uncharacterized protein</fullName>
    </submittedName>
</protein>
<comment type="caution">
    <text evidence="2">The sequence shown here is derived from an EMBL/GenBank/DDBJ whole genome shotgun (WGS) entry which is preliminary data.</text>
</comment>
<feature type="compositionally biased region" description="Polar residues" evidence="1">
    <location>
        <begin position="155"/>
        <end position="164"/>
    </location>
</feature>
<name>A0A550CVY8_9AGAR</name>